<evidence type="ECO:0000313" key="2">
    <source>
        <dbReference type="Proteomes" id="UP000325783"/>
    </source>
</evidence>
<protein>
    <submittedName>
        <fullName evidence="1">Uncharacterized protein</fullName>
    </submittedName>
</protein>
<dbReference type="Proteomes" id="UP000325783">
    <property type="component" value="Segment"/>
</dbReference>
<accession>A0A5P8PRI9</accession>
<gene>
    <name evidence="1" type="ORF">VOWphi5012_091</name>
</gene>
<evidence type="ECO:0000313" key="1">
    <source>
        <dbReference type="EMBL" id="QFR59875.1"/>
    </source>
</evidence>
<reference evidence="1 2" key="1">
    <citation type="submission" date="2019-10" db="EMBL/GenBank/DDBJ databases">
        <authorList>
            <person name="Lin L.C."/>
        </authorList>
    </citation>
    <scope>NUCLEOTIDE SEQUENCE [LARGE SCALE GENOMIC DNA]</scope>
</reference>
<sequence>MKIKPINQKETIMAFQTETQKQATTENQKKADAWMNLRSIKNKEGQEFPLQGIKTYGTALNVDTGGLSEALIEQAKANDGKITVTLVAEIQVVAETKDASSYGEF</sequence>
<proteinExistence type="predicted"/>
<organism evidence="1 2">
    <name type="scientific">Vibrio phage phi50-12</name>
    <dbReference type="NCBI Taxonomy" id="2654972"/>
    <lineage>
        <taxon>Viruses</taxon>
        <taxon>Duplodnaviria</taxon>
        <taxon>Heunggongvirae</taxon>
        <taxon>Uroviricota</taxon>
        <taxon>Caudoviricetes</taxon>
        <taxon>Schitoviridae</taxon>
        <taxon>Penintadodekavirus</taxon>
        <taxon>Penintadodekavirus 5012</taxon>
    </lineage>
</organism>
<keyword evidence="2" id="KW-1185">Reference proteome</keyword>
<name>A0A5P8PRI9_9CAUD</name>
<dbReference type="EMBL" id="MN584918">
    <property type="protein sequence ID" value="QFR59875.1"/>
    <property type="molecule type" value="Genomic_DNA"/>
</dbReference>